<dbReference type="OrthoDB" id="185175at2759"/>
<dbReference type="Gene3D" id="2.30.30.40">
    <property type="entry name" value="SH3 Domains"/>
    <property type="match status" value="1"/>
</dbReference>
<protein>
    <submittedName>
        <fullName evidence="6">PH domain</fullName>
    </submittedName>
</protein>
<dbReference type="SUPFAM" id="SSF50044">
    <property type="entry name" value="SH3-domain"/>
    <property type="match status" value="1"/>
</dbReference>
<dbReference type="PROSITE" id="PS50003">
    <property type="entry name" value="PH_DOMAIN"/>
    <property type="match status" value="1"/>
</dbReference>
<reference evidence="6" key="1">
    <citation type="submission" date="2021-05" db="EMBL/GenBank/DDBJ databases">
        <title>A free-living protist that lacks canonical eukaryotic 1 DNA replication and segregation systems.</title>
        <authorList>
            <person name="Salas-Leiva D.E."/>
            <person name="Tromer E.C."/>
            <person name="Curtis B.A."/>
            <person name="Jerlstrom-Hultqvist J."/>
            <person name="Kolisko M."/>
            <person name="Yi Z."/>
            <person name="Salas-Leiva J.S."/>
            <person name="Gallot-Lavallee L."/>
            <person name="Kops G.J.P.L."/>
            <person name="Archibald J.M."/>
            <person name="Simpson A.G.B."/>
            <person name="Roger A.J."/>
        </authorList>
    </citation>
    <scope>NUCLEOTIDE SEQUENCE</scope>
    <source>
        <strain evidence="6">BICM</strain>
    </source>
</reference>
<dbReference type="InterPro" id="IPR001452">
    <property type="entry name" value="SH3_domain"/>
</dbReference>
<evidence type="ECO:0000259" key="5">
    <source>
        <dbReference type="PROSITE" id="PS50003"/>
    </source>
</evidence>
<name>A0A8J6B0S8_9EUKA</name>
<evidence type="ECO:0000256" key="2">
    <source>
        <dbReference type="PROSITE-ProRule" id="PRU00192"/>
    </source>
</evidence>
<evidence type="ECO:0000313" key="7">
    <source>
        <dbReference type="Proteomes" id="UP000717585"/>
    </source>
</evidence>
<comment type="caution">
    <text evidence="6">The sequence shown here is derived from an EMBL/GenBank/DDBJ whole genome shotgun (WGS) entry which is preliminary data.</text>
</comment>
<dbReference type="Proteomes" id="UP000717585">
    <property type="component" value="Unassembled WGS sequence"/>
</dbReference>
<evidence type="ECO:0000259" key="4">
    <source>
        <dbReference type="PROSITE" id="PS50002"/>
    </source>
</evidence>
<dbReference type="PRINTS" id="PR00452">
    <property type="entry name" value="SH3DOMAIN"/>
</dbReference>
<organism evidence="6 7">
    <name type="scientific">Carpediemonas membranifera</name>
    <dbReference type="NCBI Taxonomy" id="201153"/>
    <lineage>
        <taxon>Eukaryota</taxon>
        <taxon>Metamonada</taxon>
        <taxon>Carpediemonas-like organisms</taxon>
        <taxon>Carpediemonas</taxon>
    </lineage>
</organism>
<dbReference type="InterPro" id="IPR036028">
    <property type="entry name" value="SH3-like_dom_sf"/>
</dbReference>
<keyword evidence="1 2" id="KW-0728">SH3 domain</keyword>
<keyword evidence="7" id="KW-1185">Reference proteome</keyword>
<gene>
    <name evidence="6" type="ORF">J8273_2319</name>
</gene>
<dbReference type="PANTHER" id="PTHR14336">
    <property type="entry name" value="TANDEM PH DOMAIN CONTAINING PROTEIN"/>
    <property type="match status" value="1"/>
</dbReference>
<dbReference type="InterPro" id="IPR001849">
    <property type="entry name" value="PH_domain"/>
</dbReference>
<feature type="region of interest" description="Disordered" evidence="3">
    <location>
        <begin position="1"/>
        <end position="29"/>
    </location>
</feature>
<feature type="domain" description="SH3" evidence="4">
    <location>
        <begin position="25"/>
        <end position="84"/>
    </location>
</feature>
<dbReference type="InterPro" id="IPR011993">
    <property type="entry name" value="PH-like_dom_sf"/>
</dbReference>
<dbReference type="SMART" id="SM00233">
    <property type="entry name" value="PH"/>
    <property type="match status" value="1"/>
</dbReference>
<dbReference type="CDD" id="cd00174">
    <property type="entry name" value="SH3"/>
    <property type="match status" value="1"/>
</dbReference>
<dbReference type="AlphaFoldDB" id="A0A8J6B0S8"/>
<evidence type="ECO:0000313" key="6">
    <source>
        <dbReference type="EMBL" id="KAG9395970.1"/>
    </source>
</evidence>
<dbReference type="Pfam" id="PF00169">
    <property type="entry name" value="PH"/>
    <property type="match status" value="1"/>
</dbReference>
<dbReference type="FunFam" id="2.30.29.30:FF:000286">
    <property type="entry name" value="PH-protein kinase domain containing protein"/>
    <property type="match status" value="1"/>
</dbReference>
<dbReference type="SMART" id="SM00326">
    <property type="entry name" value="SH3"/>
    <property type="match status" value="1"/>
</dbReference>
<dbReference type="FunFam" id="2.30.30.40:FF:000072">
    <property type="entry name" value="Unconventional Myosin IB"/>
    <property type="match status" value="1"/>
</dbReference>
<feature type="domain" description="PH" evidence="5">
    <location>
        <begin position="101"/>
        <end position="194"/>
    </location>
</feature>
<dbReference type="SUPFAM" id="SSF50729">
    <property type="entry name" value="PH domain-like"/>
    <property type="match status" value="1"/>
</dbReference>
<dbReference type="Pfam" id="PF00018">
    <property type="entry name" value="SH3_1"/>
    <property type="match status" value="1"/>
</dbReference>
<dbReference type="Gene3D" id="2.30.29.30">
    <property type="entry name" value="Pleckstrin-homology domain (PH domain)/Phosphotyrosine-binding domain (PTB)"/>
    <property type="match status" value="1"/>
</dbReference>
<dbReference type="EMBL" id="JAHDYR010000007">
    <property type="protein sequence ID" value="KAG9395970.1"/>
    <property type="molecule type" value="Genomic_DNA"/>
</dbReference>
<accession>A0A8J6B0S8</accession>
<dbReference type="PRINTS" id="PR01887">
    <property type="entry name" value="SPECTRNALPHA"/>
</dbReference>
<dbReference type="InterPro" id="IPR051707">
    <property type="entry name" value="PI-Interact_SigTrans_Reg"/>
</dbReference>
<sequence length="196" mass="22710">MSEDEATTQNDEQRSSPKPNTARKNRRPRLRALFDFDARVGNELSFKKGDVITLIEEHESGMWKGELNNEKGYFPYNYVQLYDRYDGAQSDKVVEDETPESISKKGWMTKQGHVVKNWKQRWFVLKNSMLMYYKSDADTTHPAGVIDLADAAVQPSDKKDHCMELTTKDKVFYISVGSKPELLEWMHTIRKARPAL</sequence>
<evidence type="ECO:0000256" key="1">
    <source>
        <dbReference type="ARBA" id="ARBA00022443"/>
    </source>
</evidence>
<dbReference type="PROSITE" id="PS50002">
    <property type="entry name" value="SH3"/>
    <property type="match status" value="1"/>
</dbReference>
<proteinExistence type="predicted"/>
<evidence type="ECO:0000256" key="3">
    <source>
        <dbReference type="SAM" id="MobiDB-lite"/>
    </source>
</evidence>